<evidence type="ECO:0000256" key="8">
    <source>
        <dbReference type="SAM" id="Phobius"/>
    </source>
</evidence>
<gene>
    <name evidence="9" type="ORF">GGR42_001460</name>
</gene>
<keyword evidence="10" id="KW-1185">Reference proteome</keyword>
<evidence type="ECO:0000256" key="3">
    <source>
        <dbReference type="ARBA" id="ARBA00022475"/>
    </source>
</evidence>
<keyword evidence="4 7" id="KW-0812">Transmembrane</keyword>
<evidence type="ECO:0000313" key="10">
    <source>
        <dbReference type="Proteomes" id="UP000590442"/>
    </source>
</evidence>
<dbReference type="PANTHER" id="PTHR30558">
    <property type="entry name" value="EXBD MEMBRANE COMPONENT OF PMF-DRIVEN MACROMOLECULE IMPORT SYSTEM"/>
    <property type="match status" value="1"/>
</dbReference>
<evidence type="ECO:0000256" key="4">
    <source>
        <dbReference type="ARBA" id="ARBA00022692"/>
    </source>
</evidence>
<evidence type="ECO:0000256" key="7">
    <source>
        <dbReference type="RuleBase" id="RU003879"/>
    </source>
</evidence>
<dbReference type="GO" id="GO:0005886">
    <property type="term" value="C:plasma membrane"/>
    <property type="evidence" value="ECO:0007669"/>
    <property type="project" value="UniProtKB-SubCell"/>
</dbReference>
<dbReference type="AlphaFoldDB" id="A0A846QSG5"/>
<dbReference type="PANTHER" id="PTHR30558:SF3">
    <property type="entry name" value="BIOPOLYMER TRANSPORT PROTEIN EXBD-RELATED"/>
    <property type="match status" value="1"/>
</dbReference>
<comment type="caution">
    <text evidence="9">The sequence shown here is derived from an EMBL/GenBank/DDBJ whole genome shotgun (WGS) entry which is preliminary data.</text>
</comment>
<keyword evidence="7" id="KW-0813">Transport</keyword>
<evidence type="ECO:0000313" key="9">
    <source>
        <dbReference type="EMBL" id="NJB70998.1"/>
    </source>
</evidence>
<dbReference type="RefSeq" id="WP_167962350.1">
    <property type="nucleotide sequence ID" value="NZ_JAATJJ010000001.1"/>
</dbReference>
<name>A0A846QSG5_9FLAO</name>
<feature type="transmembrane region" description="Helical" evidence="8">
    <location>
        <begin position="20"/>
        <end position="37"/>
    </location>
</feature>
<sequence length="160" mass="18330">MSKFNTRNNNDLPEVSTASLPDIVFMLLFFFMTVTVMKDNTLKIENNLPNASETKKLEKKDRIIYLYIGKPTKEFQKIWGSEPRIQANDKFIKVSEVGDYILSTKAKMPENIRNVMTTALKIDKNANVGLISDVKQELRKVNALKINYTTYQGDAFANIE</sequence>
<keyword evidence="3" id="KW-1003">Cell membrane</keyword>
<evidence type="ECO:0000256" key="5">
    <source>
        <dbReference type="ARBA" id="ARBA00022989"/>
    </source>
</evidence>
<evidence type="ECO:0000256" key="6">
    <source>
        <dbReference type="ARBA" id="ARBA00023136"/>
    </source>
</evidence>
<keyword evidence="5 8" id="KW-1133">Transmembrane helix</keyword>
<comment type="subcellular location">
    <subcellularLocation>
        <location evidence="1">Cell membrane</location>
        <topology evidence="1">Single-pass membrane protein</topology>
    </subcellularLocation>
    <subcellularLocation>
        <location evidence="7">Cell membrane</location>
        <topology evidence="7">Single-pass type II membrane protein</topology>
    </subcellularLocation>
</comment>
<keyword evidence="6 8" id="KW-0472">Membrane</keyword>
<dbReference type="EMBL" id="JAATJJ010000001">
    <property type="protein sequence ID" value="NJB70998.1"/>
    <property type="molecule type" value="Genomic_DNA"/>
</dbReference>
<accession>A0A846QSG5</accession>
<dbReference type="Proteomes" id="UP000590442">
    <property type="component" value="Unassembled WGS sequence"/>
</dbReference>
<proteinExistence type="inferred from homology"/>
<reference evidence="9 10" key="1">
    <citation type="submission" date="2020-03" db="EMBL/GenBank/DDBJ databases">
        <title>Genomic Encyclopedia of Type Strains, Phase IV (KMG-IV): sequencing the most valuable type-strain genomes for metagenomic binning, comparative biology and taxonomic classification.</title>
        <authorList>
            <person name="Goeker M."/>
        </authorList>
    </citation>
    <scope>NUCLEOTIDE SEQUENCE [LARGE SCALE GENOMIC DNA]</scope>
    <source>
        <strain evidence="9 10">DSM 29762</strain>
    </source>
</reference>
<keyword evidence="7" id="KW-0653">Protein transport</keyword>
<dbReference type="GO" id="GO:0022857">
    <property type="term" value="F:transmembrane transporter activity"/>
    <property type="evidence" value="ECO:0007669"/>
    <property type="project" value="InterPro"/>
</dbReference>
<comment type="similarity">
    <text evidence="2 7">Belongs to the ExbD/TolR family.</text>
</comment>
<evidence type="ECO:0000256" key="2">
    <source>
        <dbReference type="ARBA" id="ARBA00005811"/>
    </source>
</evidence>
<dbReference type="Pfam" id="PF02472">
    <property type="entry name" value="ExbD"/>
    <property type="match status" value="1"/>
</dbReference>
<evidence type="ECO:0000256" key="1">
    <source>
        <dbReference type="ARBA" id="ARBA00004162"/>
    </source>
</evidence>
<dbReference type="InterPro" id="IPR003400">
    <property type="entry name" value="ExbD"/>
</dbReference>
<protein>
    <submittedName>
        <fullName evidence="9">Biopolymer transport protein ExbD</fullName>
    </submittedName>
</protein>
<dbReference type="GO" id="GO:0015031">
    <property type="term" value="P:protein transport"/>
    <property type="evidence" value="ECO:0007669"/>
    <property type="project" value="UniProtKB-KW"/>
</dbReference>
<organism evidence="9 10">
    <name type="scientific">Saonia flava</name>
    <dbReference type="NCBI Taxonomy" id="523696"/>
    <lineage>
        <taxon>Bacteria</taxon>
        <taxon>Pseudomonadati</taxon>
        <taxon>Bacteroidota</taxon>
        <taxon>Flavobacteriia</taxon>
        <taxon>Flavobacteriales</taxon>
        <taxon>Flavobacteriaceae</taxon>
        <taxon>Saonia</taxon>
    </lineage>
</organism>